<feature type="transmembrane region" description="Helical" evidence="5">
    <location>
        <begin position="48"/>
        <end position="71"/>
    </location>
</feature>
<accession>A0A653DJ39</accession>
<dbReference type="Proteomes" id="UP000410492">
    <property type="component" value="Unassembled WGS sequence"/>
</dbReference>
<evidence type="ECO:0008006" key="8">
    <source>
        <dbReference type="Google" id="ProtNLM"/>
    </source>
</evidence>
<dbReference type="InterPro" id="IPR002293">
    <property type="entry name" value="AA/rel_permease1"/>
</dbReference>
<keyword evidence="7" id="KW-1185">Reference proteome</keyword>
<evidence type="ECO:0000256" key="2">
    <source>
        <dbReference type="ARBA" id="ARBA00022692"/>
    </source>
</evidence>
<feature type="transmembrane region" description="Helical" evidence="5">
    <location>
        <begin position="114"/>
        <end position="140"/>
    </location>
</feature>
<dbReference type="GO" id="GO:0015179">
    <property type="term" value="F:L-amino acid transmembrane transporter activity"/>
    <property type="evidence" value="ECO:0007669"/>
    <property type="project" value="TreeGrafter"/>
</dbReference>
<evidence type="ECO:0000256" key="5">
    <source>
        <dbReference type="SAM" id="Phobius"/>
    </source>
</evidence>
<evidence type="ECO:0000256" key="3">
    <source>
        <dbReference type="ARBA" id="ARBA00022989"/>
    </source>
</evidence>
<dbReference type="GO" id="GO:0016020">
    <property type="term" value="C:membrane"/>
    <property type="evidence" value="ECO:0007669"/>
    <property type="project" value="UniProtKB-SubCell"/>
</dbReference>
<dbReference type="Pfam" id="PF13520">
    <property type="entry name" value="AA_permease_2"/>
    <property type="match status" value="1"/>
</dbReference>
<dbReference type="EMBL" id="CAACVG010012197">
    <property type="protein sequence ID" value="VEN59867.1"/>
    <property type="molecule type" value="Genomic_DNA"/>
</dbReference>
<gene>
    <name evidence="6" type="ORF">CALMAC_LOCUS17733</name>
</gene>
<feature type="transmembrane region" description="Helical" evidence="5">
    <location>
        <begin position="91"/>
        <end position="108"/>
    </location>
</feature>
<evidence type="ECO:0000313" key="6">
    <source>
        <dbReference type="EMBL" id="VEN59867.1"/>
    </source>
</evidence>
<dbReference type="InterPro" id="IPR050598">
    <property type="entry name" value="AminoAcid_Transporter"/>
</dbReference>
<name>A0A653DJ39_CALMS</name>
<dbReference type="Gene3D" id="1.20.1740.10">
    <property type="entry name" value="Amino acid/polyamine transporter I"/>
    <property type="match status" value="1"/>
</dbReference>
<keyword evidence="3 5" id="KW-1133">Transmembrane helix</keyword>
<reference evidence="6 7" key="1">
    <citation type="submission" date="2019-01" db="EMBL/GenBank/DDBJ databases">
        <authorList>
            <person name="Sayadi A."/>
        </authorList>
    </citation>
    <scope>NUCLEOTIDE SEQUENCE [LARGE SCALE GENOMIC DNA]</scope>
</reference>
<evidence type="ECO:0000256" key="4">
    <source>
        <dbReference type="ARBA" id="ARBA00023136"/>
    </source>
</evidence>
<evidence type="ECO:0000313" key="7">
    <source>
        <dbReference type="Proteomes" id="UP000410492"/>
    </source>
</evidence>
<sequence>MTVEPSSSSTKSKGTIQLKKELGLFSAVSFILSIMIGSGIFVSPASALKYSGSVGMCLIVWVTCGIISLLVPRSGSEYAYFVDSFGPLHKFWGHLPAFVYSWIMILVIRPAEVAILVLTFSQYLCQPILDALCIITYINVSSVKMYVKVQNVFGLFKILACLVVIVGGLNEIGCGNTTNLLKGFEGTTTSPKDFALAFYCGLWAYDGW</sequence>
<proteinExistence type="predicted"/>
<dbReference type="OrthoDB" id="5982228at2759"/>
<comment type="subcellular location">
    <subcellularLocation>
        <location evidence="1">Membrane</location>
        <topology evidence="1">Multi-pass membrane protein</topology>
    </subcellularLocation>
</comment>
<evidence type="ECO:0000256" key="1">
    <source>
        <dbReference type="ARBA" id="ARBA00004141"/>
    </source>
</evidence>
<keyword evidence="2 5" id="KW-0812">Transmembrane</keyword>
<organism evidence="6 7">
    <name type="scientific">Callosobruchus maculatus</name>
    <name type="common">Southern cowpea weevil</name>
    <name type="synonym">Pulse bruchid</name>
    <dbReference type="NCBI Taxonomy" id="64391"/>
    <lineage>
        <taxon>Eukaryota</taxon>
        <taxon>Metazoa</taxon>
        <taxon>Ecdysozoa</taxon>
        <taxon>Arthropoda</taxon>
        <taxon>Hexapoda</taxon>
        <taxon>Insecta</taxon>
        <taxon>Pterygota</taxon>
        <taxon>Neoptera</taxon>
        <taxon>Endopterygota</taxon>
        <taxon>Coleoptera</taxon>
        <taxon>Polyphaga</taxon>
        <taxon>Cucujiformia</taxon>
        <taxon>Chrysomeloidea</taxon>
        <taxon>Chrysomelidae</taxon>
        <taxon>Bruchinae</taxon>
        <taxon>Bruchini</taxon>
        <taxon>Callosobruchus</taxon>
    </lineage>
</organism>
<protein>
    <recommendedName>
        <fullName evidence="8">Amino acid permease/ SLC12A domain-containing protein</fullName>
    </recommendedName>
</protein>
<feature type="transmembrane region" description="Helical" evidence="5">
    <location>
        <begin position="152"/>
        <end position="169"/>
    </location>
</feature>
<dbReference type="AlphaFoldDB" id="A0A653DJ39"/>
<feature type="transmembrane region" description="Helical" evidence="5">
    <location>
        <begin position="21"/>
        <end position="42"/>
    </location>
</feature>
<dbReference type="PANTHER" id="PTHR11785:SF514">
    <property type="entry name" value="B(0,+)-TYPE AMINO ACID TRANSPORTER 1-LIKE PROTEIN"/>
    <property type="match status" value="1"/>
</dbReference>
<keyword evidence="4 5" id="KW-0472">Membrane</keyword>
<dbReference type="PANTHER" id="PTHR11785">
    <property type="entry name" value="AMINO ACID TRANSPORTER"/>
    <property type="match status" value="1"/>
</dbReference>